<evidence type="ECO:0000313" key="2">
    <source>
        <dbReference type="EMBL" id="PWH85557.1"/>
    </source>
</evidence>
<dbReference type="AlphaFoldDB" id="A0A2U2XCS0"/>
<gene>
    <name evidence="2" type="ORF">DIT68_07920</name>
</gene>
<dbReference type="PANTHER" id="PTHR10285">
    <property type="entry name" value="URIDINE KINASE"/>
    <property type="match status" value="1"/>
</dbReference>
<proteinExistence type="predicted"/>
<dbReference type="GO" id="GO:0016301">
    <property type="term" value="F:kinase activity"/>
    <property type="evidence" value="ECO:0007669"/>
    <property type="project" value="UniProtKB-KW"/>
</dbReference>
<evidence type="ECO:0000313" key="3">
    <source>
        <dbReference type="Proteomes" id="UP000245370"/>
    </source>
</evidence>
<protein>
    <submittedName>
        <fullName evidence="2">Uridine kinase</fullName>
    </submittedName>
</protein>
<evidence type="ECO:0000259" key="1">
    <source>
        <dbReference type="Pfam" id="PF00485"/>
    </source>
</evidence>
<dbReference type="SUPFAM" id="SSF52540">
    <property type="entry name" value="P-loop containing nucleoside triphosphate hydrolases"/>
    <property type="match status" value="1"/>
</dbReference>
<name>A0A2U2XCS0_9FLAO</name>
<accession>A0A2U2XCS0</accession>
<dbReference type="InterPro" id="IPR006083">
    <property type="entry name" value="PRK/URK"/>
</dbReference>
<keyword evidence="3" id="KW-1185">Reference proteome</keyword>
<comment type="caution">
    <text evidence="2">The sequence shown here is derived from an EMBL/GenBank/DDBJ whole genome shotgun (WGS) entry which is preliminary data.</text>
</comment>
<dbReference type="InterPro" id="IPR027417">
    <property type="entry name" value="P-loop_NTPase"/>
</dbReference>
<dbReference type="EMBL" id="QFRJ01000005">
    <property type="protein sequence ID" value="PWH85557.1"/>
    <property type="molecule type" value="Genomic_DNA"/>
</dbReference>
<feature type="domain" description="Phosphoribulokinase/uridine kinase" evidence="1">
    <location>
        <begin position="3"/>
        <end position="180"/>
    </location>
</feature>
<dbReference type="RefSeq" id="WP_109359263.1">
    <property type="nucleotide sequence ID" value="NZ_QFRJ01000005.1"/>
</dbReference>
<reference evidence="2 3" key="1">
    <citation type="submission" date="2018-05" db="EMBL/GenBank/DDBJ databases">
        <title>Brumimicrobium oceani sp. nov., isolated from coastal sediment.</title>
        <authorList>
            <person name="Kou Y."/>
        </authorList>
    </citation>
    <scope>NUCLEOTIDE SEQUENCE [LARGE SCALE GENOMIC DNA]</scope>
    <source>
        <strain evidence="2 3">C305</strain>
    </source>
</reference>
<organism evidence="2 3">
    <name type="scientific">Brumimicrobium oceani</name>
    <dbReference type="NCBI Taxonomy" id="2100725"/>
    <lineage>
        <taxon>Bacteria</taxon>
        <taxon>Pseudomonadati</taxon>
        <taxon>Bacteroidota</taxon>
        <taxon>Flavobacteriia</taxon>
        <taxon>Flavobacteriales</taxon>
        <taxon>Crocinitomicaceae</taxon>
        <taxon>Brumimicrobium</taxon>
    </lineage>
</organism>
<keyword evidence="2" id="KW-0808">Transferase</keyword>
<sequence length="205" mass="23543">MKVIGICGGSGSGKTTLLNRLAEYYSEYSPSVFSMDNYYKPIEEQSIDTNGKVNFDLPTALDKERLVNDLKRLVSGKSIEVFEYQFNAGNNRNVLITIEPSPLLIVEGLFVFEYAEVLELLDFSIFVDVDPAIQLDRRIYRDQESRGYSRSEIMYQWDNHVIPCYNSFLAPHETKADFIYHNDSRSENDFLRLNGVLASILPKEK</sequence>
<dbReference type="GO" id="GO:0005524">
    <property type="term" value="F:ATP binding"/>
    <property type="evidence" value="ECO:0007669"/>
    <property type="project" value="InterPro"/>
</dbReference>
<dbReference type="Pfam" id="PF00485">
    <property type="entry name" value="PRK"/>
    <property type="match status" value="1"/>
</dbReference>
<reference evidence="2 3" key="2">
    <citation type="submission" date="2018-05" db="EMBL/GenBank/DDBJ databases">
        <authorList>
            <person name="Lanie J.A."/>
            <person name="Ng W.-L."/>
            <person name="Kazmierczak K.M."/>
            <person name="Andrzejewski T.M."/>
            <person name="Davidsen T.M."/>
            <person name="Wayne K.J."/>
            <person name="Tettelin H."/>
            <person name="Glass J.I."/>
            <person name="Rusch D."/>
            <person name="Podicherti R."/>
            <person name="Tsui H.-C.T."/>
            <person name="Winkler M.E."/>
        </authorList>
    </citation>
    <scope>NUCLEOTIDE SEQUENCE [LARGE SCALE GENOMIC DNA]</scope>
    <source>
        <strain evidence="2 3">C305</strain>
    </source>
</reference>
<keyword evidence="2" id="KW-0418">Kinase</keyword>
<dbReference type="Proteomes" id="UP000245370">
    <property type="component" value="Unassembled WGS sequence"/>
</dbReference>
<dbReference type="Gene3D" id="3.40.50.300">
    <property type="entry name" value="P-loop containing nucleotide triphosphate hydrolases"/>
    <property type="match status" value="1"/>
</dbReference>
<dbReference type="OrthoDB" id="9777642at2"/>
<dbReference type="PRINTS" id="PR00988">
    <property type="entry name" value="URIDINKINASE"/>
</dbReference>